<feature type="compositionally biased region" description="Low complexity" evidence="1">
    <location>
        <begin position="46"/>
        <end position="77"/>
    </location>
</feature>
<evidence type="ECO:0000313" key="3">
    <source>
        <dbReference type="EMBL" id="MBU3866894.1"/>
    </source>
</evidence>
<gene>
    <name evidence="3" type="ORF">KN815_23360</name>
</gene>
<evidence type="ECO:0000313" key="4">
    <source>
        <dbReference type="Proteomes" id="UP000720508"/>
    </source>
</evidence>
<keyword evidence="2" id="KW-0732">Signal</keyword>
<organism evidence="3 4">
    <name type="scientific">Streptomyces niphimycinicus</name>
    <dbReference type="NCBI Taxonomy" id="2842201"/>
    <lineage>
        <taxon>Bacteria</taxon>
        <taxon>Bacillati</taxon>
        <taxon>Actinomycetota</taxon>
        <taxon>Actinomycetes</taxon>
        <taxon>Kitasatosporales</taxon>
        <taxon>Streptomycetaceae</taxon>
        <taxon>Streptomyces</taxon>
    </lineage>
</organism>
<accession>A0ABS6CJ75</accession>
<comment type="caution">
    <text evidence="3">The sequence shown here is derived from an EMBL/GenBank/DDBJ whole genome shotgun (WGS) entry which is preliminary data.</text>
</comment>
<reference evidence="3 4" key="1">
    <citation type="submission" date="2021-06" db="EMBL/GenBank/DDBJ databases">
        <authorList>
            <person name="Pan X."/>
        </authorList>
    </citation>
    <scope>NUCLEOTIDE SEQUENCE [LARGE SCALE GENOMIC DNA]</scope>
    <source>
        <strain evidence="3 4">4503</strain>
    </source>
</reference>
<evidence type="ECO:0000256" key="2">
    <source>
        <dbReference type="SAM" id="SignalP"/>
    </source>
</evidence>
<keyword evidence="4" id="KW-1185">Reference proteome</keyword>
<protein>
    <recommendedName>
        <fullName evidence="5">Lipoprotein</fullName>
    </recommendedName>
</protein>
<dbReference type="Proteomes" id="UP000720508">
    <property type="component" value="Unassembled WGS sequence"/>
</dbReference>
<feature type="signal peptide" evidence="2">
    <location>
        <begin position="1"/>
        <end position="32"/>
    </location>
</feature>
<feature type="chain" id="PRO_5047054122" description="Lipoprotein" evidence="2">
    <location>
        <begin position="33"/>
        <end position="215"/>
    </location>
</feature>
<sequence>MNANTTVRSTRRRTIRIAAAALIAAASLSLTACNNDTEDTGTKKPAASAESSTGGSSSGAQGSDAKTGTKTGDTGKAPSSTGGQKLADGSTAKIDKLGTQHYRLKIINDGAVLATLEANQSDAGLDANGMYVVLTLGGEVHSWMGGEHSGPGTFKLAGGWKAKVTKVGDAHFRADIIGNEGSVDGTLEANGHDDGMVANGVYIVLSAGGVISAHQ</sequence>
<dbReference type="RefSeq" id="WP_216343897.1">
    <property type="nucleotide sequence ID" value="NZ_JAHLEM010000263.1"/>
</dbReference>
<name>A0ABS6CJ75_9ACTN</name>
<proteinExistence type="predicted"/>
<dbReference type="EMBL" id="JAHLEM010000263">
    <property type="protein sequence ID" value="MBU3866894.1"/>
    <property type="molecule type" value="Genomic_DNA"/>
</dbReference>
<evidence type="ECO:0008006" key="5">
    <source>
        <dbReference type="Google" id="ProtNLM"/>
    </source>
</evidence>
<evidence type="ECO:0000256" key="1">
    <source>
        <dbReference type="SAM" id="MobiDB-lite"/>
    </source>
</evidence>
<feature type="region of interest" description="Disordered" evidence="1">
    <location>
        <begin position="37"/>
        <end position="88"/>
    </location>
</feature>